<dbReference type="Pfam" id="PF10825">
    <property type="entry name" value="DUF2752"/>
    <property type="match status" value="1"/>
</dbReference>
<reference evidence="2 3" key="1">
    <citation type="submission" date="2020-08" db="EMBL/GenBank/DDBJ databases">
        <authorList>
            <person name="Liu C."/>
            <person name="Sun Q."/>
        </authorList>
    </citation>
    <scope>NUCLEOTIDE SEQUENCE [LARGE SCALE GENOMIC DNA]</scope>
    <source>
        <strain evidence="2 3">NSJ-45</strain>
    </source>
</reference>
<keyword evidence="1" id="KW-1133">Transmembrane helix</keyword>
<dbReference type="InterPro" id="IPR021215">
    <property type="entry name" value="DUF2752"/>
</dbReference>
<gene>
    <name evidence="2" type="ORF">H8891_06620</name>
</gene>
<sequence>MCVYITGIITIYSIPISFIESRSFCLWYNLLEKKCFGCGMTRSFFNLSRFKILKAIDYNFMIVFMIIPICLIIKDMFNILRYELKKLNKKLINKRSM</sequence>
<evidence type="ECO:0000313" key="2">
    <source>
        <dbReference type="EMBL" id="MBC6003469.1"/>
    </source>
</evidence>
<evidence type="ECO:0000313" key="3">
    <source>
        <dbReference type="Proteomes" id="UP000611796"/>
    </source>
</evidence>
<keyword evidence="1" id="KW-0472">Membrane</keyword>
<name>A0ABR7K3M7_9FIRM</name>
<organism evidence="2 3">
    <name type="scientific">Paeniclostridium hominis</name>
    <dbReference type="NCBI Taxonomy" id="2764329"/>
    <lineage>
        <taxon>Bacteria</taxon>
        <taxon>Bacillati</taxon>
        <taxon>Bacillota</taxon>
        <taxon>Clostridia</taxon>
        <taxon>Peptostreptococcales</taxon>
        <taxon>Peptostreptococcaceae</taxon>
        <taxon>Paeniclostridium</taxon>
    </lineage>
</organism>
<dbReference type="Proteomes" id="UP000611796">
    <property type="component" value="Unassembled WGS sequence"/>
</dbReference>
<keyword evidence="1" id="KW-0812">Transmembrane</keyword>
<dbReference type="EMBL" id="JACRWD010000001">
    <property type="protein sequence ID" value="MBC6003469.1"/>
    <property type="molecule type" value="Genomic_DNA"/>
</dbReference>
<proteinExistence type="predicted"/>
<protein>
    <submittedName>
        <fullName evidence="2">DUF2752 domain-containing protein</fullName>
    </submittedName>
</protein>
<evidence type="ECO:0000256" key="1">
    <source>
        <dbReference type="SAM" id="Phobius"/>
    </source>
</evidence>
<feature type="transmembrane region" description="Helical" evidence="1">
    <location>
        <begin position="58"/>
        <end position="80"/>
    </location>
</feature>
<accession>A0ABR7K3M7</accession>
<comment type="caution">
    <text evidence="2">The sequence shown here is derived from an EMBL/GenBank/DDBJ whole genome shotgun (WGS) entry which is preliminary data.</text>
</comment>
<keyword evidence="3" id="KW-1185">Reference proteome</keyword>